<gene>
    <name evidence="1" type="primary">91</name>
    <name evidence="1" type="ORF">PBI_IMVUBU_91</name>
</gene>
<dbReference type="EMBL" id="MN813693">
    <property type="protein sequence ID" value="QHB37831.1"/>
    <property type="molecule type" value="Genomic_DNA"/>
</dbReference>
<dbReference type="Proteomes" id="UP000464404">
    <property type="component" value="Segment"/>
</dbReference>
<protein>
    <submittedName>
        <fullName evidence="1">Uncharacterized protein</fullName>
    </submittedName>
</protein>
<proteinExistence type="predicted"/>
<dbReference type="KEGG" id="vg:60321450"/>
<organism evidence="1 2">
    <name type="scientific">Mycobacterium phage Imvubu</name>
    <dbReference type="NCBI Taxonomy" id="2686233"/>
    <lineage>
        <taxon>Viruses</taxon>
        <taxon>Duplodnaviria</taxon>
        <taxon>Heunggongvirae</taxon>
        <taxon>Uroviricota</taxon>
        <taxon>Caudoviricetes</taxon>
        <taxon>Bclasvirinae</taxon>
        <taxon>Imvubuvirus</taxon>
        <taxon>Imvubuvirus imvubu</taxon>
    </lineage>
</organism>
<evidence type="ECO:0000313" key="1">
    <source>
        <dbReference type="EMBL" id="QHB37831.1"/>
    </source>
</evidence>
<accession>A0A6B9LDW4</accession>
<name>A0A6B9LDW4_9CAUD</name>
<dbReference type="GeneID" id="60321450"/>
<evidence type="ECO:0000313" key="2">
    <source>
        <dbReference type="Proteomes" id="UP000464404"/>
    </source>
</evidence>
<reference evidence="1 2" key="1">
    <citation type="submission" date="2019-12" db="EMBL/GenBank/DDBJ databases">
        <authorList>
            <person name="Garlena R.A."/>
            <person name="Russell D.A."/>
            <person name="Pope W.H."/>
            <person name="Jacobs-Sera D."/>
            <person name="Hatfull G.F."/>
        </authorList>
    </citation>
    <scope>NUCLEOTIDE SEQUENCE [LARGE SCALE GENOMIC DNA]</scope>
</reference>
<sequence>MDPDETLRELRALVARVRSEQRISQADVERGAELFEGLDSFMSAGGFMPVAWQSSRRPLFSAKAKHGGFHNGGFGGSAAEHGGE</sequence>
<dbReference type="RefSeq" id="YP_009950041.1">
    <property type="nucleotide sequence ID" value="NC_051586.1"/>
</dbReference>
<keyword evidence="2" id="KW-1185">Reference proteome</keyword>